<dbReference type="EMBL" id="BDDD01000186">
    <property type="protein sequence ID" value="GAV61195.1"/>
    <property type="molecule type" value="Genomic_DNA"/>
</dbReference>
<dbReference type="PANTHER" id="PTHR31346">
    <property type="entry name" value="MULTIPLE ORGANELLAR RNA EDITING FACTOR 2, CHLOROPLASTIC-RELATED-RELATED"/>
    <property type="match status" value="1"/>
</dbReference>
<name>A0A1Q3AZX2_CEPFO</name>
<protein>
    <recommendedName>
        <fullName evidence="4">MORF/ORRM1/DAG-like MORF domain-containing protein</fullName>
    </recommendedName>
</protein>
<feature type="compositionally biased region" description="Polar residues" evidence="3">
    <location>
        <begin position="221"/>
        <end position="233"/>
    </location>
</feature>
<dbReference type="GO" id="GO:0006397">
    <property type="term" value="P:mRNA processing"/>
    <property type="evidence" value="ECO:0007669"/>
    <property type="project" value="UniProtKB-KW"/>
</dbReference>
<reference evidence="6" key="1">
    <citation type="submission" date="2016-04" db="EMBL/GenBank/DDBJ databases">
        <title>Cephalotus genome sequencing.</title>
        <authorList>
            <person name="Fukushima K."/>
            <person name="Hasebe M."/>
            <person name="Fang X."/>
        </authorList>
    </citation>
    <scope>NUCLEOTIDE SEQUENCE [LARGE SCALE GENOMIC DNA]</scope>
    <source>
        <strain evidence="6">cv. St1</strain>
    </source>
</reference>
<accession>A0A1Q3AZX2</accession>
<dbReference type="Proteomes" id="UP000187406">
    <property type="component" value="Unassembled WGS sequence"/>
</dbReference>
<keyword evidence="6" id="KW-1185">Reference proteome</keyword>
<dbReference type="GO" id="GO:0080156">
    <property type="term" value="P:mitochondrial mRNA modification"/>
    <property type="evidence" value="ECO:0007669"/>
    <property type="project" value="TreeGrafter"/>
</dbReference>
<dbReference type="InterPro" id="IPR039206">
    <property type="entry name" value="MORF/ORRM1/DAG-like"/>
</dbReference>
<evidence type="ECO:0000313" key="5">
    <source>
        <dbReference type="EMBL" id="GAV61195.1"/>
    </source>
</evidence>
<feature type="compositionally biased region" description="Basic and acidic residues" evidence="3">
    <location>
        <begin position="202"/>
        <end position="217"/>
    </location>
</feature>
<dbReference type="InterPro" id="IPR054059">
    <property type="entry name" value="MORF/ORRM1/DAG-like_MORF"/>
</dbReference>
<feature type="compositionally biased region" description="Low complexity" evidence="3">
    <location>
        <begin position="238"/>
        <end position="279"/>
    </location>
</feature>
<sequence length="399" mass="45600">MALFSLRLRRALSAVTTTLHRSHSTLATQPLLKLRPLASSCYLLKRATVSVPFQSRSWTSYICRYREYKLYKEGDEIGPDTILFEGCDYNHWLITVDFGKENTLTPDQKVRTYEEICAKGLNVSVEEAKKRIYACSTTTYEGFQVEMTEEESEKFKDVPGVVFILPDSYIDPQNKIYGGDKYENGVITHRPPPVQYRPSGGRFRDRARNPDQPRYDRQGNPMPTRQWNPQYDRQGNRPPQQNYGSPQNYPPQQNQGPQQNYLPQQNYGPPQNYQSQQNYGPPPTNNRDYAPGGRDTFQADRRGPVPSYQGNDNQGQQGNYYSQEPRDFPHRPRDDRHPGQEFRGDNMSFASQSGGTYGQGTSFGYGQSYPGQGEGQRSSQVEQTNTEAGERNYAPMAQT</sequence>
<feature type="domain" description="MORF/ORRM1/DAG-like MORF" evidence="4">
    <location>
        <begin position="89"/>
        <end position="182"/>
    </location>
</feature>
<evidence type="ECO:0000259" key="4">
    <source>
        <dbReference type="Pfam" id="PF21864"/>
    </source>
</evidence>
<dbReference type="AlphaFoldDB" id="A0A1Q3AZX2"/>
<dbReference type="OrthoDB" id="1706674at2759"/>
<feature type="compositionally biased region" description="Polar residues" evidence="3">
    <location>
        <begin position="375"/>
        <end position="387"/>
    </location>
</feature>
<feature type="compositionally biased region" description="Basic and acidic residues" evidence="3">
    <location>
        <begin position="324"/>
        <end position="344"/>
    </location>
</feature>
<dbReference type="FunCoup" id="A0A1Q3AZX2">
    <property type="interactions" value="678"/>
</dbReference>
<dbReference type="STRING" id="3775.A0A1Q3AZX2"/>
<feature type="compositionally biased region" description="Low complexity" evidence="3">
    <location>
        <begin position="307"/>
        <end position="323"/>
    </location>
</feature>
<organism evidence="5 6">
    <name type="scientific">Cephalotus follicularis</name>
    <name type="common">Albany pitcher plant</name>
    <dbReference type="NCBI Taxonomy" id="3775"/>
    <lineage>
        <taxon>Eukaryota</taxon>
        <taxon>Viridiplantae</taxon>
        <taxon>Streptophyta</taxon>
        <taxon>Embryophyta</taxon>
        <taxon>Tracheophyta</taxon>
        <taxon>Spermatophyta</taxon>
        <taxon>Magnoliopsida</taxon>
        <taxon>eudicotyledons</taxon>
        <taxon>Gunneridae</taxon>
        <taxon>Pentapetalae</taxon>
        <taxon>rosids</taxon>
        <taxon>fabids</taxon>
        <taxon>Oxalidales</taxon>
        <taxon>Cephalotaceae</taxon>
        <taxon>Cephalotus</taxon>
    </lineage>
</organism>
<dbReference type="Pfam" id="PF21864">
    <property type="entry name" value="MORF_dom"/>
    <property type="match status" value="1"/>
</dbReference>
<comment type="caution">
    <text evidence="5">The sequence shown here is derived from an EMBL/GenBank/DDBJ whole genome shotgun (WGS) entry which is preliminary data.</text>
</comment>
<dbReference type="InParanoid" id="A0A1Q3AZX2"/>
<evidence type="ECO:0000256" key="2">
    <source>
        <dbReference type="ARBA" id="ARBA00022946"/>
    </source>
</evidence>
<evidence type="ECO:0000256" key="1">
    <source>
        <dbReference type="ARBA" id="ARBA00022664"/>
    </source>
</evidence>
<dbReference type="GO" id="GO:0005739">
    <property type="term" value="C:mitochondrion"/>
    <property type="evidence" value="ECO:0007669"/>
    <property type="project" value="TreeGrafter"/>
</dbReference>
<proteinExistence type="predicted"/>
<keyword evidence="2" id="KW-0809">Transit peptide</keyword>
<gene>
    <name evidence="5" type="ORF">CFOL_v3_04723</name>
</gene>
<evidence type="ECO:0000256" key="3">
    <source>
        <dbReference type="SAM" id="MobiDB-lite"/>
    </source>
</evidence>
<evidence type="ECO:0000313" key="6">
    <source>
        <dbReference type="Proteomes" id="UP000187406"/>
    </source>
</evidence>
<dbReference type="PANTHER" id="PTHR31346:SF5">
    <property type="entry name" value="MULTIPLE ORGANELLAR RNA EDITING FACTOR 1, MITOCHONDRIAL"/>
    <property type="match status" value="1"/>
</dbReference>
<feature type="non-terminal residue" evidence="5">
    <location>
        <position position="399"/>
    </location>
</feature>
<dbReference type="GO" id="GO:0016554">
    <property type="term" value="P:cytidine to uridine editing"/>
    <property type="evidence" value="ECO:0007669"/>
    <property type="project" value="InterPro"/>
</dbReference>
<feature type="region of interest" description="Disordered" evidence="3">
    <location>
        <begin position="181"/>
        <end position="399"/>
    </location>
</feature>
<keyword evidence="1" id="KW-0507">mRNA processing</keyword>